<evidence type="ECO:0000313" key="3">
    <source>
        <dbReference type="EMBL" id="RDL32125.1"/>
    </source>
</evidence>
<keyword evidence="2" id="KW-1133">Transmembrane helix</keyword>
<keyword evidence="2" id="KW-0472">Membrane</keyword>
<gene>
    <name evidence="3" type="ORF">BP5553_09527</name>
</gene>
<dbReference type="RefSeq" id="XP_031866057.1">
    <property type="nucleotide sequence ID" value="XM_032018150.1"/>
</dbReference>
<evidence type="ECO:0000256" key="1">
    <source>
        <dbReference type="ARBA" id="ARBA00035112"/>
    </source>
</evidence>
<dbReference type="PANTHER" id="PTHR33365">
    <property type="entry name" value="YALI0B05434P"/>
    <property type="match status" value="1"/>
</dbReference>
<comment type="similarity">
    <text evidence="1">Belongs to the ustYa family.</text>
</comment>
<dbReference type="OrthoDB" id="3687641at2759"/>
<evidence type="ECO:0000313" key="4">
    <source>
        <dbReference type="Proteomes" id="UP000254866"/>
    </source>
</evidence>
<evidence type="ECO:0008006" key="5">
    <source>
        <dbReference type="Google" id="ProtNLM"/>
    </source>
</evidence>
<feature type="transmembrane region" description="Helical" evidence="2">
    <location>
        <begin position="40"/>
        <end position="61"/>
    </location>
</feature>
<organism evidence="3 4">
    <name type="scientific">Venustampulla echinocandica</name>
    <dbReference type="NCBI Taxonomy" id="2656787"/>
    <lineage>
        <taxon>Eukaryota</taxon>
        <taxon>Fungi</taxon>
        <taxon>Dikarya</taxon>
        <taxon>Ascomycota</taxon>
        <taxon>Pezizomycotina</taxon>
        <taxon>Leotiomycetes</taxon>
        <taxon>Helotiales</taxon>
        <taxon>Pleuroascaceae</taxon>
        <taxon>Venustampulla</taxon>
    </lineage>
</organism>
<dbReference type="Proteomes" id="UP000254866">
    <property type="component" value="Unassembled WGS sequence"/>
</dbReference>
<keyword evidence="2" id="KW-0812">Transmembrane</keyword>
<dbReference type="AlphaFoldDB" id="A0A370TD10"/>
<reference evidence="3 4" key="1">
    <citation type="journal article" date="2018" name="IMA Fungus">
        <title>IMA Genome-F 9: Draft genome sequence of Annulohypoxylon stygium, Aspergillus mulundensis, Berkeleyomyces basicola (syn. Thielaviopsis basicola), Ceratocystis smalleyi, two Cercospora beticola strains, Coleophoma cylindrospora, Fusarium fracticaudum, Phialophora cf. hyalina, and Morchella septimelata.</title>
        <authorList>
            <person name="Wingfield B.D."/>
            <person name="Bills G.F."/>
            <person name="Dong Y."/>
            <person name="Huang W."/>
            <person name="Nel W.J."/>
            <person name="Swalarsk-Parry B.S."/>
            <person name="Vaghefi N."/>
            <person name="Wilken P.M."/>
            <person name="An Z."/>
            <person name="de Beer Z.W."/>
            <person name="De Vos L."/>
            <person name="Chen L."/>
            <person name="Duong T.A."/>
            <person name="Gao Y."/>
            <person name="Hammerbacher A."/>
            <person name="Kikkert J.R."/>
            <person name="Li Y."/>
            <person name="Li H."/>
            <person name="Li K."/>
            <person name="Li Q."/>
            <person name="Liu X."/>
            <person name="Ma X."/>
            <person name="Naidoo K."/>
            <person name="Pethybridge S.J."/>
            <person name="Sun J."/>
            <person name="Steenkamp E.T."/>
            <person name="van der Nest M.A."/>
            <person name="van Wyk S."/>
            <person name="Wingfield M.J."/>
            <person name="Xiong C."/>
            <person name="Yue Q."/>
            <person name="Zhang X."/>
        </authorList>
    </citation>
    <scope>NUCLEOTIDE SEQUENCE [LARGE SCALE GENOMIC DNA]</scope>
    <source>
        <strain evidence="3 4">BP 5553</strain>
    </source>
</reference>
<evidence type="ECO:0000256" key="2">
    <source>
        <dbReference type="SAM" id="Phobius"/>
    </source>
</evidence>
<proteinExistence type="inferred from homology"/>
<protein>
    <recommendedName>
        <fullName evidence="5">Tat pathway signal sequence</fullName>
    </recommendedName>
</protein>
<dbReference type="EMBL" id="NPIC01000011">
    <property type="protein sequence ID" value="RDL32125.1"/>
    <property type="molecule type" value="Genomic_DNA"/>
</dbReference>
<dbReference type="GeneID" id="43602376"/>
<dbReference type="PANTHER" id="PTHR33365:SF13">
    <property type="entry name" value="TAT PATHWAY SIGNAL SEQUENCE"/>
    <property type="match status" value="1"/>
</dbReference>
<name>A0A370TD10_9HELO</name>
<keyword evidence="4" id="KW-1185">Reference proteome</keyword>
<dbReference type="STRING" id="2656787.A0A370TD10"/>
<sequence length="281" mass="31984">MYTSLKGESEHGSSSFEAQEQLLSKGFVQYNSSTRNHNRILLHIFVAFMSTISAFALGVFLGSQKSAWFQRECITQVQKYSPILKKVDTSLHTVRFNGSLLKENVFRQSAGPEVDAAWGSIGVNYRSLAVPASEATESGLLLDQVKISSRYGGGFPANVEGLHHLHCLDLLRQALYFNYDYYHARGNGAFKNKDNIVRFHVTHCLDIIRQQLMCMPDTGLLGQVWWDLHAPKAFVDFNTEHKCKNFEAIRQWAEERQIPKQVPNDFLQPPQEGDRIYEEIP</sequence>
<comment type="caution">
    <text evidence="3">The sequence shown here is derived from an EMBL/GenBank/DDBJ whole genome shotgun (WGS) entry which is preliminary data.</text>
</comment>
<accession>A0A370TD10</accession>
<dbReference type="InterPro" id="IPR021765">
    <property type="entry name" value="UstYa-like"/>
</dbReference>
<dbReference type="GO" id="GO:0043386">
    <property type="term" value="P:mycotoxin biosynthetic process"/>
    <property type="evidence" value="ECO:0007669"/>
    <property type="project" value="InterPro"/>
</dbReference>
<dbReference type="Pfam" id="PF11807">
    <property type="entry name" value="UstYa"/>
    <property type="match status" value="1"/>
</dbReference>